<dbReference type="EMBL" id="HG316454">
    <property type="protein sequence ID" value="CDF87907.1"/>
    <property type="molecule type" value="Genomic_DNA"/>
</dbReference>
<name>A0A8J2X5J6_ZYGB2</name>
<proteinExistence type="predicted"/>
<keyword evidence="2" id="KW-1185">Reference proteome</keyword>
<dbReference type="SUPFAM" id="SSF82199">
    <property type="entry name" value="SET domain"/>
    <property type="match status" value="1"/>
</dbReference>
<dbReference type="GO" id="GO:0016279">
    <property type="term" value="F:protein-lysine N-methyltransferase activity"/>
    <property type="evidence" value="ECO:0007669"/>
    <property type="project" value="TreeGrafter"/>
</dbReference>
<reference evidence="2" key="1">
    <citation type="journal article" date="2013" name="Genome Announc.">
        <title>Genome sequence of the food spoilage yeast Zygosaccharomyces bailii CLIB 213(T).</title>
        <authorList>
            <person name="Galeote V."/>
            <person name="Bigey F."/>
            <person name="Devillers H."/>
            <person name="Neuveglise C."/>
            <person name="Dequin S."/>
        </authorList>
    </citation>
    <scope>NUCLEOTIDE SEQUENCE [LARGE SCALE GENOMIC DNA]</scope>
    <source>
        <strain evidence="2">CLIB 213 / ATCC 58445 / CBS 680 / CCRC 21525 / NBRC 1098 / NCYC 1416 / NRRL Y-2227</strain>
    </source>
</reference>
<dbReference type="OrthoDB" id="42889at2759"/>
<dbReference type="Proteomes" id="UP000019375">
    <property type="component" value="Unassembled WGS sequence"/>
</dbReference>
<dbReference type="PANTHER" id="PTHR13271">
    <property type="entry name" value="UNCHARACTERIZED PUTATIVE METHYLTRANSFERASE"/>
    <property type="match status" value="1"/>
</dbReference>
<evidence type="ECO:0000313" key="1">
    <source>
        <dbReference type="EMBL" id="CDF87907.1"/>
    </source>
</evidence>
<dbReference type="AlphaFoldDB" id="A0A8J2X5J6"/>
<accession>A0A8J2X5J6</accession>
<dbReference type="PANTHER" id="PTHR13271:SF147">
    <property type="entry name" value="PROTEIN-LYSINE N-METHYLTRANSFERASE EFM1-RELATED"/>
    <property type="match status" value="1"/>
</dbReference>
<dbReference type="Gene3D" id="3.90.1410.10">
    <property type="entry name" value="set domain protein methyltransferase, domain 1"/>
    <property type="match status" value="1"/>
</dbReference>
<dbReference type="InterPro" id="IPR050600">
    <property type="entry name" value="SETD3_SETD6_MTase"/>
</dbReference>
<dbReference type="GO" id="GO:0005634">
    <property type="term" value="C:nucleus"/>
    <property type="evidence" value="ECO:0007669"/>
    <property type="project" value="TreeGrafter"/>
</dbReference>
<protein>
    <submittedName>
        <fullName evidence="1">BN860_17172g1_1</fullName>
    </submittedName>
</protein>
<dbReference type="InterPro" id="IPR046341">
    <property type="entry name" value="SET_dom_sf"/>
</dbReference>
<sequence length="574" mass="65996">MKPTISALTDWAKDNGAEISPEIEFTEDAVKGICAVSSAELSNAKIKVPESIIISSQLASTYFPVNPGDGNTWIKFLLCRLKFQEELRFGPYIRNLPQTLNSPLVWNPREWQLLEGTNLGNSLKDKLYKIFTEWYEFVLKYSHIFASSPLSHDIDLYKRFDAMGPDELYVDVLQHAAKGDTQLWYSFSAFLWAHLILLSRAFPEYIIHPGCNEGSVILLPLLDLLNHDAYTKVQWYSTNNNFYYEKLETTGAGQELTNNYGPKGNEELLMGYGFVEECNEFDYVALKIRVPFETLEAILHSEDSIQLPSLDDYTTFAFERPQTQPAKEKCNALFYKDGVTYFINARDDKCLIPLLELFSYLSKAQTEKWRDLRPRLQGLQALRTALQSKLQQLSLFSDISDSKTYSIDKYRRHCADIYRRGQHSVLKHSISSIKAVEKSLIKQCGDRLLNLKKIIKNDSRFTQDELPSLFKGEDQNRVSFEDTLEIIALWVASKVKYDTFNSKHMWIGQQFHSFLKRSLSLEVTQDVKALYAELFPQNKAEISLDEVNLAYNFVLENSFTRSSSSNETILVRNG</sequence>
<organism evidence="1 2">
    <name type="scientific">Zygosaccharomyces bailii (strain CLIB 213 / ATCC 58445 / CBS 680 / BCRC 21525 / NBRC 1098 / NCYC 1416 / NRRL Y-2227)</name>
    <dbReference type="NCBI Taxonomy" id="1333698"/>
    <lineage>
        <taxon>Eukaryota</taxon>
        <taxon>Fungi</taxon>
        <taxon>Dikarya</taxon>
        <taxon>Ascomycota</taxon>
        <taxon>Saccharomycotina</taxon>
        <taxon>Saccharomycetes</taxon>
        <taxon>Saccharomycetales</taxon>
        <taxon>Saccharomycetaceae</taxon>
        <taxon>Zygosaccharomyces</taxon>
    </lineage>
</organism>
<evidence type="ECO:0000313" key="2">
    <source>
        <dbReference type="Proteomes" id="UP000019375"/>
    </source>
</evidence>
<gene>
    <name evidence="1" type="ORF">BN860_17172g</name>
</gene>